<evidence type="ECO:0000313" key="5">
    <source>
        <dbReference type="Proteomes" id="UP000184050"/>
    </source>
</evidence>
<dbReference type="PANTHER" id="PTHR10963:SF55">
    <property type="entry name" value="GLYCOSIDE HYDROLASE FAMILY 16 PROTEIN"/>
    <property type="match status" value="1"/>
</dbReference>
<evidence type="ECO:0000313" key="4">
    <source>
        <dbReference type="EMBL" id="SHI36173.1"/>
    </source>
</evidence>
<dbReference type="Pfam" id="PF00722">
    <property type="entry name" value="Glyco_hydro_16"/>
    <property type="match status" value="1"/>
</dbReference>
<dbReference type="Gene3D" id="2.60.120.200">
    <property type="match status" value="1"/>
</dbReference>
<protein>
    <submittedName>
        <fullName evidence="4">Glycosyl hydrolases family 16</fullName>
    </submittedName>
</protein>
<name>A0A1M6AIX1_9BACT</name>
<gene>
    <name evidence="4" type="ORF">SAMN05444280_101214</name>
</gene>
<dbReference type="AlphaFoldDB" id="A0A1M6AIX1"/>
<dbReference type="InterPro" id="IPR000757">
    <property type="entry name" value="Beta-glucanase-like"/>
</dbReference>
<dbReference type="Pfam" id="PF19408">
    <property type="entry name" value="PKD_6"/>
    <property type="match status" value="1"/>
</dbReference>
<reference evidence="4 5" key="1">
    <citation type="submission" date="2016-11" db="EMBL/GenBank/DDBJ databases">
        <authorList>
            <person name="Jaros S."/>
            <person name="Januszkiewicz K."/>
            <person name="Wedrychowicz H."/>
        </authorList>
    </citation>
    <scope>NUCLEOTIDE SEQUENCE [LARGE SCALE GENOMIC DNA]</scope>
    <source>
        <strain evidence="4 5">DSM 27063</strain>
    </source>
</reference>
<dbReference type="RefSeq" id="WP_073164233.1">
    <property type="nucleotide sequence ID" value="NZ_FQZE01000001.1"/>
</dbReference>
<evidence type="ECO:0000256" key="1">
    <source>
        <dbReference type="ARBA" id="ARBA00006865"/>
    </source>
</evidence>
<accession>A0A1M6AIX1</accession>
<proteinExistence type="inferred from homology"/>
<keyword evidence="2" id="KW-0732">Signal</keyword>
<dbReference type="EMBL" id="FQZE01000001">
    <property type="protein sequence ID" value="SHI36173.1"/>
    <property type="molecule type" value="Genomic_DNA"/>
</dbReference>
<dbReference type="STRING" id="1168035.SAMN05444280_101214"/>
<dbReference type="SUPFAM" id="SSF49899">
    <property type="entry name" value="Concanavalin A-like lectins/glucanases"/>
    <property type="match status" value="1"/>
</dbReference>
<feature type="domain" description="GH16" evidence="3">
    <location>
        <begin position="33"/>
        <end position="261"/>
    </location>
</feature>
<organism evidence="4 5">
    <name type="scientific">Tangfeifania diversioriginum</name>
    <dbReference type="NCBI Taxonomy" id="1168035"/>
    <lineage>
        <taxon>Bacteria</taxon>
        <taxon>Pseudomonadati</taxon>
        <taxon>Bacteroidota</taxon>
        <taxon>Bacteroidia</taxon>
        <taxon>Marinilabiliales</taxon>
        <taxon>Prolixibacteraceae</taxon>
        <taxon>Tangfeifania</taxon>
    </lineage>
</organism>
<dbReference type="InterPro" id="IPR045829">
    <property type="entry name" value="PKD_6"/>
</dbReference>
<dbReference type="Proteomes" id="UP000184050">
    <property type="component" value="Unassembled WGS sequence"/>
</dbReference>
<feature type="chain" id="PRO_5012657860" evidence="2">
    <location>
        <begin position="21"/>
        <end position="591"/>
    </location>
</feature>
<comment type="similarity">
    <text evidence="1">Belongs to the glycosyl hydrolase 16 family.</text>
</comment>
<feature type="signal peptide" evidence="2">
    <location>
        <begin position="1"/>
        <end position="20"/>
    </location>
</feature>
<sequence>MNKISFLIIILVLIRFPAGAQDSCSYLVWSDNFEYTGAPDSEKWGYDIGGDGWGNNELQYYTDSRTNSFVHDGKLTIKAVKSSGSWTSARLVTKGKGDWLYGRIEVKAKLPEGVGTWPAIWMLPTDWEYGGWPASGEIDIMEHVGYDFGTVHGTIHTEAFNHSIGTQLGKSVEVENVSTQFHVYTIDWTEYEIIWYVDGDEYYRIENPKKTYKEWPFDKRFHLLLNIAIGGDWGGAQGVDPNLDEATMEIDYVKVFQKELPKPVIDGKKNAEPNEELIFSTLEIQGVEYDWSFPEGTEVTDGEGSAQVTVKWGNTGGNVQLELQSDCDTIAADPFFVTTVQKPSGESFEVPLFDDQNNNLWQAVPGNSNQLELAGTASLIAGYEINAPGENPHILYEFPDPVDLTGFSKMEFSLKTPAPVPGSFRIDLVDANGKVNLNDLFKINSFESDGDFHTYTYTFGQNPDGIYQLDLIKWIKVYINYGIFGKEGTGQVEIESIKLKNSATFTHENQFSSNLKVWPNPFYDNIQVYSPNLLRSIEIFDMSGKLLLSKLMRNLHTADLKLNEIPSTFILNATFQNGASQSVVLVKSQQY</sequence>
<dbReference type="OrthoDB" id="9809583at2"/>
<evidence type="ECO:0000259" key="3">
    <source>
        <dbReference type="PROSITE" id="PS51762"/>
    </source>
</evidence>
<dbReference type="InterPro" id="IPR050546">
    <property type="entry name" value="Glycosyl_Hydrlase_16"/>
</dbReference>
<dbReference type="InterPro" id="IPR013320">
    <property type="entry name" value="ConA-like_dom_sf"/>
</dbReference>
<dbReference type="GO" id="GO:0005975">
    <property type="term" value="P:carbohydrate metabolic process"/>
    <property type="evidence" value="ECO:0007669"/>
    <property type="project" value="InterPro"/>
</dbReference>
<dbReference type="PROSITE" id="PS51762">
    <property type="entry name" value="GH16_2"/>
    <property type="match status" value="1"/>
</dbReference>
<keyword evidence="5" id="KW-1185">Reference proteome</keyword>
<evidence type="ECO:0000256" key="2">
    <source>
        <dbReference type="SAM" id="SignalP"/>
    </source>
</evidence>
<dbReference type="CDD" id="cd08023">
    <property type="entry name" value="GH16_laminarinase_like"/>
    <property type="match status" value="1"/>
</dbReference>
<dbReference type="GO" id="GO:0004553">
    <property type="term" value="F:hydrolase activity, hydrolyzing O-glycosyl compounds"/>
    <property type="evidence" value="ECO:0007669"/>
    <property type="project" value="InterPro"/>
</dbReference>
<dbReference type="PANTHER" id="PTHR10963">
    <property type="entry name" value="GLYCOSYL HYDROLASE-RELATED"/>
    <property type="match status" value="1"/>
</dbReference>
<keyword evidence="4" id="KW-0378">Hydrolase</keyword>